<feature type="non-terminal residue" evidence="1">
    <location>
        <position position="203"/>
    </location>
</feature>
<keyword evidence="2" id="KW-1185">Reference proteome</keyword>
<keyword evidence="1" id="KW-0969">Cilium</keyword>
<dbReference type="EMBL" id="VJVW01000032">
    <property type="protein sequence ID" value="MUP43963.1"/>
    <property type="molecule type" value="Genomic_DNA"/>
</dbReference>
<protein>
    <submittedName>
        <fullName evidence="1">Flagellar motor protein MotB</fullName>
    </submittedName>
</protein>
<dbReference type="Proteomes" id="UP000460416">
    <property type="component" value="Unassembled WGS sequence"/>
</dbReference>
<dbReference type="AlphaFoldDB" id="A0A7K1LT31"/>
<gene>
    <name evidence="1" type="ORF">FLP08_15420</name>
</gene>
<accession>A0A7K1LT31</accession>
<reference evidence="1 2" key="1">
    <citation type="submission" date="2019-07" db="EMBL/GenBank/DDBJ databases">
        <title>Gramella aestuarii sp. nov., isolated from a tidal flat, and emended description of Gramella echinicola.</title>
        <authorList>
            <person name="Liu L."/>
        </authorList>
    </citation>
    <scope>NUCLEOTIDE SEQUENCE [LARGE SCALE GENOMIC DNA]</scope>
    <source>
        <strain evidence="1 2">BS12</strain>
    </source>
</reference>
<evidence type="ECO:0000313" key="2">
    <source>
        <dbReference type="Proteomes" id="UP000460416"/>
    </source>
</evidence>
<evidence type="ECO:0000313" key="1">
    <source>
        <dbReference type="EMBL" id="MUP43963.1"/>
    </source>
</evidence>
<organism evidence="1 2">
    <name type="scientific">Christiangramia aestuarii</name>
    <dbReference type="NCBI Taxonomy" id="1028746"/>
    <lineage>
        <taxon>Bacteria</taxon>
        <taxon>Pseudomonadati</taxon>
        <taxon>Bacteroidota</taxon>
        <taxon>Flavobacteriia</taxon>
        <taxon>Flavobacteriales</taxon>
        <taxon>Flavobacteriaceae</taxon>
        <taxon>Christiangramia</taxon>
    </lineage>
</organism>
<dbReference type="SUPFAM" id="SSF82171">
    <property type="entry name" value="DPP6 N-terminal domain-like"/>
    <property type="match status" value="1"/>
</dbReference>
<dbReference type="InterPro" id="IPR011659">
    <property type="entry name" value="WD40"/>
</dbReference>
<keyword evidence="1" id="KW-0966">Cell projection</keyword>
<dbReference type="InterPro" id="IPR011042">
    <property type="entry name" value="6-blade_b-propeller_TolB-like"/>
</dbReference>
<keyword evidence="1" id="KW-0282">Flagellum</keyword>
<comment type="caution">
    <text evidence="1">The sequence shown here is derived from an EMBL/GenBank/DDBJ whole genome shotgun (WGS) entry which is preliminary data.</text>
</comment>
<feature type="non-terminal residue" evidence="1">
    <location>
        <position position="1"/>
    </location>
</feature>
<proteinExistence type="predicted"/>
<dbReference type="Pfam" id="PF07676">
    <property type="entry name" value="PD40"/>
    <property type="match status" value="3"/>
</dbReference>
<name>A0A7K1LT31_9FLAO</name>
<sequence>FNTGVSDFGVFVKDDKVYFVSARAEGVDVKEKTYAWNGEPFLDIYVMDKASGTVTPIKGEINTKLHDGPAVISPDGSTIYFTRNNYLGKKEGKRDKDKTNHLKLYTASASSEGWNEVKELAFNSNDYSVGHPALSPDGKTLYFVSDMPGGLGGTDIYKVSINEDGSFGQPQNLGAPVNTEFDESFPFMDSDGSLYFSSNGHAG</sequence>
<dbReference type="Gene3D" id="2.120.10.30">
    <property type="entry name" value="TolB, C-terminal domain"/>
    <property type="match status" value="1"/>
</dbReference>